<evidence type="ECO:0000313" key="4">
    <source>
        <dbReference type="Proteomes" id="UP001280581"/>
    </source>
</evidence>
<proteinExistence type="predicted"/>
<evidence type="ECO:0000313" key="3">
    <source>
        <dbReference type="EMBL" id="KAK3215848.1"/>
    </source>
</evidence>
<dbReference type="AlphaFoldDB" id="A0AAN6M4X6"/>
<dbReference type="PANTHER" id="PTHR39611">
    <property type="entry name" value="HYDROXYPROLINE-RICH GLYCOPROTEIN DZ-HRGP-RELATED"/>
    <property type="match status" value="1"/>
</dbReference>
<feature type="region of interest" description="Disordered" evidence="1">
    <location>
        <begin position="244"/>
        <end position="413"/>
    </location>
</feature>
<keyword evidence="4" id="KW-1185">Reference proteome</keyword>
<feature type="compositionally biased region" description="Basic and acidic residues" evidence="1">
    <location>
        <begin position="294"/>
        <end position="307"/>
    </location>
</feature>
<comment type="caution">
    <text evidence="3">The sequence shown here is derived from an EMBL/GenBank/DDBJ whole genome shotgun (WGS) entry which is preliminary data.</text>
</comment>
<reference evidence="3 4" key="1">
    <citation type="submission" date="2021-02" db="EMBL/GenBank/DDBJ databases">
        <title>Genome assembly of Pseudopithomyces chartarum.</title>
        <authorList>
            <person name="Jauregui R."/>
            <person name="Singh J."/>
            <person name="Voisey C."/>
        </authorList>
    </citation>
    <scope>NUCLEOTIDE SEQUENCE [LARGE SCALE GENOMIC DNA]</scope>
    <source>
        <strain evidence="3 4">AGR01</strain>
    </source>
</reference>
<dbReference type="Pfam" id="PF24355">
    <property type="entry name" value="DUF7514"/>
    <property type="match status" value="1"/>
</dbReference>
<feature type="domain" description="DUF7514" evidence="2">
    <location>
        <begin position="30"/>
        <end position="190"/>
    </location>
</feature>
<organism evidence="3 4">
    <name type="scientific">Pseudopithomyces chartarum</name>
    <dbReference type="NCBI Taxonomy" id="1892770"/>
    <lineage>
        <taxon>Eukaryota</taxon>
        <taxon>Fungi</taxon>
        <taxon>Dikarya</taxon>
        <taxon>Ascomycota</taxon>
        <taxon>Pezizomycotina</taxon>
        <taxon>Dothideomycetes</taxon>
        <taxon>Pleosporomycetidae</taxon>
        <taxon>Pleosporales</taxon>
        <taxon>Massarineae</taxon>
        <taxon>Didymosphaeriaceae</taxon>
        <taxon>Pseudopithomyces</taxon>
    </lineage>
</organism>
<evidence type="ECO:0000259" key="2">
    <source>
        <dbReference type="Pfam" id="PF24355"/>
    </source>
</evidence>
<accession>A0AAN6M4X6</accession>
<evidence type="ECO:0000256" key="1">
    <source>
        <dbReference type="SAM" id="MobiDB-lite"/>
    </source>
</evidence>
<feature type="region of interest" description="Disordered" evidence="1">
    <location>
        <begin position="1"/>
        <end position="21"/>
    </location>
</feature>
<dbReference type="EMBL" id="WVTA01000002">
    <property type="protein sequence ID" value="KAK3215848.1"/>
    <property type="molecule type" value="Genomic_DNA"/>
</dbReference>
<feature type="compositionally biased region" description="Basic and acidic residues" evidence="1">
    <location>
        <begin position="10"/>
        <end position="21"/>
    </location>
</feature>
<name>A0AAN6M4X6_9PLEO</name>
<feature type="compositionally biased region" description="Basic residues" evidence="1">
    <location>
        <begin position="357"/>
        <end position="366"/>
    </location>
</feature>
<dbReference type="Proteomes" id="UP001280581">
    <property type="component" value="Unassembled WGS sequence"/>
</dbReference>
<dbReference type="PANTHER" id="PTHR39611:SF2">
    <property type="entry name" value="HYDROXYPROLINE-RICH GLYCOPROTEIN DZ-HRGP"/>
    <property type="match status" value="1"/>
</dbReference>
<protein>
    <recommendedName>
        <fullName evidence="2">DUF7514 domain-containing protein</fullName>
    </recommendedName>
</protein>
<dbReference type="InterPro" id="IPR055936">
    <property type="entry name" value="DUF7514"/>
</dbReference>
<sequence>MASDASDASADAHKTSNADAAQREAKDYWGYLIKPDKCGTELFNRLLRGIAGVISKTFEPSDSPDLTPSQIAAFYRAVGGNHDVLFIETPPSSLSFIYRSLGAYHSLQPAPNDEGYTPPSIPALKKQGYVIWQTIQLLLGPEEHVPFLQNAVQQFDVVDPETGDIFPKVLPKECLPDKPDAEMEAWYDTVAQRLKREAEEAAEDEKVPHVRVSVEEHVPRTSADLSSDSADERHAAARYFSDPLYRKARHSRPPVVRHYSKQNSHPYDDPNRGRLISSVRHMMNPFSKSKRVPGRYEDDSLSDDDRTPVAPVPPPAPRYVSHSSHSSQTSHKRPHPPRRESTLSSTDSDSDSEPASHRRSPVLRHRRSEEPATSPRDYFPTYYDERRSSHDIPGPSPQRKEDGPPPLYGPTKSPLFATHVAQMQARSENYYERRPAMPPRASYRPHGVSFSTKIPAHVIDAFQSGLSSFSASVSSIFDIQYRSITTATDVDDQIIDNGTAYNIGAYRPLSTLLLSDEIAVYEGLIVDMKNGGLGFRNHTAPPWTKYGSTWDEDILFVEPESVCVDTNLTLDFDIPTKSVAVGQEEANMVLTDRGGILCSGAGGSDLANITNMVASCGLLYGAPRRLSGSSLLFDPGSSWTLPLFSCISTVKASLKTVSFRFNGTDTLFGLSVTNLTPKAYPDESSKPLWGVENSGDELSDVKPLWGLVTPAAAKRLNLSTLRSERLYIPGYSSGDLSSNTGQNLPAVDFPAMALGKVYAVGNSERGETDYSGSTNLAMYRLWQDLSKSAETAFKIPNLIWTDIAANLVLGTRSLAGADGNKTLEKRDEGNMASVPLVTTAFVGPPALASTFSPLISFQRGAD</sequence>
<feature type="region of interest" description="Disordered" evidence="1">
    <location>
        <begin position="197"/>
        <end position="232"/>
    </location>
</feature>
<gene>
    <name evidence="3" type="ORF">GRF29_8g1254878</name>
</gene>
<feature type="compositionally biased region" description="Basic and acidic residues" evidence="1">
    <location>
        <begin position="197"/>
        <end position="219"/>
    </location>
</feature>